<dbReference type="InterPro" id="IPR036726">
    <property type="entry name" value="GTP1_OBG_dom_sf"/>
</dbReference>
<dbReference type="Gene3D" id="3.40.50.300">
    <property type="entry name" value="P-loop containing nucleotide triphosphate hydrolases"/>
    <property type="match status" value="1"/>
</dbReference>
<evidence type="ECO:0000259" key="5">
    <source>
        <dbReference type="PROSITE" id="PS51883"/>
    </source>
</evidence>
<dbReference type="InterPro" id="IPR006073">
    <property type="entry name" value="GTP-bd"/>
</dbReference>
<dbReference type="InterPro" id="IPR006169">
    <property type="entry name" value="GTP1_OBG_dom"/>
</dbReference>
<dbReference type="PRINTS" id="PR00326">
    <property type="entry name" value="GTP1OBG"/>
</dbReference>
<comment type="caution">
    <text evidence="6">The sequence shown here is derived from an EMBL/GenBank/DDBJ whole genome shotgun (WGS) entry which is preliminary data.</text>
</comment>
<keyword evidence="2" id="KW-0342">GTP-binding</keyword>
<dbReference type="EMBL" id="PUHW01000196">
    <property type="protein sequence ID" value="KAG0687960.1"/>
    <property type="molecule type" value="Genomic_DNA"/>
</dbReference>
<dbReference type="Pfam" id="PF01018">
    <property type="entry name" value="GTP1_OBG"/>
    <property type="match status" value="2"/>
</dbReference>
<dbReference type="GO" id="GO:0005525">
    <property type="term" value="F:GTP binding"/>
    <property type="evidence" value="ECO:0007669"/>
    <property type="project" value="UniProtKB-KW"/>
</dbReference>
<dbReference type="SUPFAM" id="SSF52540">
    <property type="entry name" value="P-loop containing nucleoside triphosphate hydrolases"/>
    <property type="match status" value="1"/>
</dbReference>
<organism evidence="6 7">
    <name type="scientific">Pichia californica</name>
    <dbReference type="NCBI Taxonomy" id="460514"/>
    <lineage>
        <taxon>Eukaryota</taxon>
        <taxon>Fungi</taxon>
        <taxon>Dikarya</taxon>
        <taxon>Ascomycota</taxon>
        <taxon>Saccharomycotina</taxon>
        <taxon>Pichiomycetes</taxon>
        <taxon>Pichiales</taxon>
        <taxon>Pichiaceae</taxon>
        <taxon>Pichia</taxon>
    </lineage>
</organism>
<dbReference type="SUPFAM" id="SSF82051">
    <property type="entry name" value="Obg GTP-binding protein N-terminal domain"/>
    <property type="match status" value="1"/>
</dbReference>
<dbReference type="PROSITE" id="PS51883">
    <property type="entry name" value="OBG"/>
    <property type="match status" value="1"/>
</dbReference>
<keyword evidence="1" id="KW-0547">Nucleotide-binding</keyword>
<feature type="region of interest" description="Disordered" evidence="3">
    <location>
        <begin position="1"/>
        <end position="22"/>
    </location>
</feature>
<gene>
    <name evidence="6" type="primary">MTG2</name>
    <name evidence="6" type="ORF">C6P40_001574</name>
</gene>
<dbReference type="PROSITE" id="PS51710">
    <property type="entry name" value="G_OBG"/>
    <property type="match status" value="1"/>
</dbReference>
<dbReference type="Gene3D" id="2.70.210.12">
    <property type="entry name" value="GTP1/OBG domain"/>
    <property type="match status" value="1"/>
</dbReference>
<dbReference type="AlphaFoldDB" id="A0A9P6WIV2"/>
<reference evidence="6" key="1">
    <citation type="submission" date="2020-11" db="EMBL/GenBank/DDBJ databases">
        <title>Kefir isolates.</title>
        <authorList>
            <person name="Marcisauskas S."/>
            <person name="Kim Y."/>
            <person name="Blasche S."/>
        </authorList>
    </citation>
    <scope>NUCLEOTIDE SEQUENCE</scope>
    <source>
        <strain evidence="6">Olga-1</strain>
    </source>
</reference>
<dbReference type="InterPro" id="IPR031167">
    <property type="entry name" value="G_OBG"/>
</dbReference>
<feature type="domain" description="Obg" evidence="5">
    <location>
        <begin position="101"/>
        <end position="345"/>
    </location>
</feature>
<evidence type="ECO:0000256" key="3">
    <source>
        <dbReference type="SAM" id="MobiDB-lite"/>
    </source>
</evidence>
<dbReference type="Proteomes" id="UP000697127">
    <property type="component" value="Unassembled WGS sequence"/>
</dbReference>
<keyword evidence="7" id="KW-1185">Reference proteome</keyword>
<evidence type="ECO:0000256" key="1">
    <source>
        <dbReference type="ARBA" id="ARBA00022741"/>
    </source>
</evidence>
<name>A0A9P6WIV2_9ASCO</name>
<evidence type="ECO:0000313" key="7">
    <source>
        <dbReference type="Proteomes" id="UP000697127"/>
    </source>
</evidence>
<dbReference type="InterPro" id="IPR045086">
    <property type="entry name" value="OBG_GTPase"/>
</dbReference>
<dbReference type="PANTHER" id="PTHR11702:SF31">
    <property type="entry name" value="MITOCHONDRIAL RIBOSOME-ASSOCIATED GTPASE 2"/>
    <property type="match status" value="1"/>
</dbReference>
<evidence type="ECO:0000313" key="6">
    <source>
        <dbReference type="EMBL" id="KAG0687960.1"/>
    </source>
</evidence>
<proteinExistence type="predicted"/>
<feature type="domain" description="OBG-type G" evidence="4">
    <location>
        <begin position="346"/>
        <end position="513"/>
    </location>
</feature>
<sequence length="516" mass="57948">MSENTQWLDNLRDETQLDEEDNKEEFTYIINEKSDLENSDKNEQYIKFRSNITKKSHTVVKQPNLDTKYYTLSVPASDYFLSSSPFSSLSARRRPKAENVQPFSDLRVIKLRSGKGGNGDVSFYRDTGIVNGPPDGGDGGSGGNIYVMAINELSSLHNLKSRYIASDGINGKSAQLDGKNGDDIFITVPVGTHIRWCPNPVEIRSLQNDDYNNKVFHIKAIADQFGSFIPKFIQFFRNSYSAGKGWIFKEKDEAYHLQREYFNELNERVSIFDNQNKQDELYSDTFPLDGIDLDKPTDEPILLLKGGKGGMGNMHFLTPTIRNPRFSKQGRNGLEEYFIFELKLLADLGLVGLPNAGKSTLLGAISNAKPRVGHWKFTTLLPTIGTIPLRIDQKPFTVADIPGIVKDAKFNKGMGLNFLRHIERSGGIVFVVSLGSENPIDDMEILINELGSERLAKKNVLIVATKADLENSHEKFIILQNFAKEKNWKCVPCSGLNKENVDKVKELMAECSGRLD</sequence>
<accession>A0A9P6WIV2</accession>
<dbReference type="Pfam" id="PF01926">
    <property type="entry name" value="MMR_HSR1"/>
    <property type="match status" value="1"/>
</dbReference>
<dbReference type="OrthoDB" id="347018at2759"/>
<dbReference type="CDD" id="cd01898">
    <property type="entry name" value="Obg"/>
    <property type="match status" value="1"/>
</dbReference>
<dbReference type="GO" id="GO:0003924">
    <property type="term" value="F:GTPase activity"/>
    <property type="evidence" value="ECO:0007669"/>
    <property type="project" value="InterPro"/>
</dbReference>
<evidence type="ECO:0000259" key="4">
    <source>
        <dbReference type="PROSITE" id="PS51710"/>
    </source>
</evidence>
<dbReference type="InterPro" id="IPR027417">
    <property type="entry name" value="P-loop_NTPase"/>
</dbReference>
<evidence type="ECO:0000256" key="2">
    <source>
        <dbReference type="ARBA" id="ARBA00023134"/>
    </source>
</evidence>
<protein>
    <submittedName>
        <fullName evidence="6">GTPase of the mitochondrial inner membrane that associates with the large ribosomal subunit</fullName>
    </submittedName>
</protein>
<dbReference type="GO" id="GO:0005739">
    <property type="term" value="C:mitochondrion"/>
    <property type="evidence" value="ECO:0007669"/>
    <property type="project" value="TreeGrafter"/>
</dbReference>
<dbReference type="GO" id="GO:0042254">
    <property type="term" value="P:ribosome biogenesis"/>
    <property type="evidence" value="ECO:0007669"/>
    <property type="project" value="UniProtKB-UniRule"/>
</dbReference>
<dbReference type="PANTHER" id="PTHR11702">
    <property type="entry name" value="DEVELOPMENTALLY REGULATED GTP-BINDING PROTEIN-RELATED"/>
    <property type="match status" value="1"/>
</dbReference>